<dbReference type="AlphaFoldDB" id="A0A5R8KCK7"/>
<name>A0A5R8KCK7_9BACT</name>
<dbReference type="OrthoDB" id="9782022at2"/>
<dbReference type="Gene3D" id="3.40.630.30">
    <property type="match status" value="1"/>
</dbReference>
<evidence type="ECO:0000313" key="3">
    <source>
        <dbReference type="Proteomes" id="UP000306196"/>
    </source>
</evidence>
<dbReference type="InterPro" id="IPR016181">
    <property type="entry name" value="Acyl_CoA_acyltransferase"/>
</dbReference>
<evidence type="ECO:0000259" key="1">
    <source>
        <dbReference type="Pfam" id="PF04377"/>
    </source>
</evidence>
<dbReference type="RefSeq" id="WP_138087095.1">
    <property type="nucleotide sequence ID" value="NZ_VAUV01000010.1"/>
</dbReference>
<dbReference type="GO" id="GO:0004057">
    <property type="term" value="F:arginyl-tRNA--protein transferase activity"/>
    <property type="evidence" value="ECO:0007669"/>
    <property type="project" value="InterPro"/>
</dbReference>
<dbReference type="Proteomes" id="UP000306196">
    <property type="component" value="Unassembled WGS sequence"/>
</dbReference>
<dbReference type="SUPFAM" id="SSF55729">
    <property type="entry name" value="Acyl-CoA N-acyltransferases (Nat)"/>
    <property type="match status" value="1"/>
</dbReference>
<dbReference type="InterPro" id="IPR007472">
    <property type="entry name" value="N-end_Aminoacyl_Trfase_C"/>
</dbReference>
<dbReference type="InterPro" id="IPR030700">
    <property type="entry name" value="N-end_Aminoacyl_Trfase"/>
</dbReference>
<dbReference type="Pfam" id="PF04377">
    <property type="entry name" value="ATE_C"/>
    <property type="match status" value="1"/>
</dbReference>
<comment type="caution">
    <text evidence="2">The sequence shown here is derived from an EMBL/GenBank/DDBJ whole genome shotgun (WGS) entry which is preliminary data.</text>
</comment>
<evidence type="ECO:0000313" key="2">
    <source>
        <dbReference type="EMBL" id="TLD70038.1"/>
    </source>
</evidence>
<proteinExistence type="predicted"/>
<gene>
    <name evidence="2" type="ORF">FEM03_15020</name>
</gene>
<dbReference type="EMBL" id="VAUV01000010">
    <property type="protein sequence ID" value="TLD70038.1"/>
    <property type="molecule type" value="Genomic_DNA"/>
</dbReference>
<feature type="domain" description="N-end rule aminoacyl transferase C-terminal" evidence="1">
    <location>
        <begin position="92"/>
        <end position="207"/>
    </location>
</feature>
<dbReference type="PANTHER" id="PTHR21367">
    <property type="entry name" value="ARGININE-TRNA-PROTEIN TRANSFERASE 1"/>
    <property type="match status" value="1"/>
</dbReference>
<dbReference type="GO" id="GO:0005737">
    <property type="term" value="C:cytoplasm"/>
    <property type="evidence" value="ECO:0007669"/>
    <property type="project" value="TreeGrafter"/>
</dbReference>
<organism evidence="2 3">
    <name type="scientific">Phragmitibacter flavus</name>
    <dbReference type="NCBI Taxonomy" id="2576071"/>
    <lineage>
        <taxon>Bacteria</taxon>
        <taxon>Pseudomonadati</taxon>
        <taxon>Verrucomicrobiota</taxon>
        <taxon>Verrucomicrobiia</taxon>
        <taxon>Verrucomicrobiales</taxon>
        <taxon>Verrucomicrobiaceae</taxon>
        <taxon>Phragmitibacter</taxon>
    </lineage>
</organism>
<accession>A0A5R8KCK7</accession>
<dbReference type="PANTHER" id="PTHR21367:SF1">
    <property type="entry name" value="ARGINYL-TRNA--PROTEIN TRANSFERASE 1"/>
    <property type="match status" value="1"/>
</dbReference>
<sequence>MQHHPMLFEEFAVEAVVATGVMDHLWQLGWRHFGAQFFRYSMNVHAGEWQHIVPVRIDLERFELSKSQRRGLRKNEDLVCEWLPASVDEELVQVFEAHKNRFHDNVPTSLHDFVSLMPGNFPCACELLRCRLGGTCVAASFCDVDELATSSVYGLFAPDHSIRSLGIFTLLKEIERAMEQGRRWHYLGYASHEAGIYDYKKRFAGLEGFDWASETWVRNPFDTGQLI</sequence>
<keyword evidence="2" id="KW-0808">Transferase</keyword>
<protein>
    <submittedName>
        <fullName evidence="2">GNAT family N-acetyltransferase</fullName>
    </submittedName>
</protein>
<reference evidence="2 3" key="1">
    <citation type="submission" date="2019-05" db="EMBL/GenBank/DDBJ databases">
        <title>Verrucobacter flavum gen. nov., sp. nov. a new member of the family Verrucomicrobiaceae.</title>
        <authorList>
            <person name="Szuroczki S."/>
            <person name="Abbaszade G."/>
            <person name="Szabo A."/>
            <person name="Felfoldi T."/>
            <person name="Schumann P."/>
            <person name="Boka K."/>
            <person name="Keki Z."/>
            <person name="Toumi M."/>
            <person name="Toth E."/>
        </authorList>
    </citation>
    <scope>NUCLEOTIDE SEQUENCE [LARGE SCALE GENOMIC DNA]</scope>
    <source>
        <strain evidence="2 3">MG-N-17</strain>
    </source>
</reference>
<keyword evidence="3" id="KW-1185">Reference proteome</keyword>